<dbReference type="PANTHER" id="PTHR11736">
    <property type="entry name" value="MELANOMA-ASSOCIATED ANTIGEN MAGE ANTIGEN"/>
    <property type="match status" value="1"/>
</dbReference>
<dbReference type="InterPro" id="IPR002190">
    <property type="entry name" value="MHD_dom"/>
</dbReference>
<evidence type="ECO:0000256" key="1">
    <source>
        <dbReference type="SAM" id="MobiDB-lite"/>
    </source>
</evidence>
<dbReference type="PROSITE" id="PS50838">
    <property type="entry name" value="MAGE"/>
    <property type="match status" value="1"/>
</dbReference>
<sequence>MPLTRKRRSQPEDDSPDGSPEPQTQRRRTTHASDEENYGEGPSASTQAGDVEDMGRKLVRLALACEYQRKPIRRADIAEKVLGNNIKQFKAVFASAQLHLRHVFGMEMYELPAKERITVQQKRGKAAQKSGSQSKPTSTSWILVSILPSEFRNPGIIQPPSAPTSADESKYTAIYTILVSLILLSGGNLPDAKMERYLRKLGLQDKTPIKDYEMTEKLMKRLEKDGYLIRVRESHGTGEDDVYWIVGPRGKVEVGESGVRGLATTVFGDMETEEDEADLDRKILRSLGLSEAPQSGQGAERPPAEKQPKPQKRKKGKRTRDEQNDEDDEDDEDDENEDEDG</sequence>
<feature type="region of interest" description="Disordered" evidence="1">
    <location>
        <begin position="1"/>
        <end position="51"/>
    </location>
</feature>
<comment type="caution">
    <text evidence="3">The sequence shown here is derived from an EMBL/GenBank/DDBJ whole genome shotgun (WGS) entry which is preliminary data.</text>
</comment>
<dbReference type="InterPro" id="IPR037445">
    <property type="entry name" value="MAGE"/>
</dbReference>
<feature type="domain" description="MAGE" evidence="2">
    <location>
        <begin position="51"/>
        <end position="254"/>
    </location>
</feature>
<feature type="compositionally biased region" description="Basic residues" evidence="1">
    <location>
        <begin position="309"/>
        <end position="318"/>
    </location>
</feature>
<gene>
    <name evidence="3" type="ORF">LECACI_7A005198</name>
</gene>
<evidence type="ECO:0000259" key="2">
    <source>
        <dbReference type="PROSITE" id="PS50838"/>
    </source>
</evidence>
<dbReference type="Pfam" id="PF01454">
    <property type="entry name" value="MAGE"/>
    <property type="match status" value="1"/>
</dbReference>
<evidence type="ECO:0000313" key="4">
    <source>
        <dbReference type="Proteomes" id="UP001296104"/>
    </source>
</evidence>
<reference evidence="3" key="1">
    <citation type="submission" date="2023-11" db="EMBL/GenBank/DDBJ databases">
        <authorList>
            <person name="Alioto T."/>
            <person name="Alioto T."/>
            <person name="Gomez Garrido J."/>
        </authorList>
    </citation>
    <scope>NUCLEOTIDE SEQUENCE</scope>
</reference>
<dbReference type="Gene3D" id="1.10.10.1200">
    <property type="entry name" value="MAGE homology domain, winged helix WH1 motif"/>
    <property type="match status" value="1"/>
</dbReference>
<dbReference type="SMART" id="SM01373">
    <property type="entry name" value="MAGE"/>
    <property type="match status" value="1"/>
</dbReference>
<dbReference type="EMBL" id="CAVMBE010000032">
    <property type="protein sequence ID" value="CAK4028893.1"/>
    <property type="molecule type" value="Genomic_DNA"/>
</dbReference>
<dbReference type="Proteomes" id="UP001296104">
    <property type="component" value="Unassembled WGS sequence"/>
</dbReference>
<name>A0AAI9EBJ0_9PEZI</name>
<dbReference type="GO" id="GO:0006281">
    <property type="term" value="P:DNA repair"/>
    <property type="evidence" value="ECO:0007669"/>
    <property type="project" value="TreeGrafter"/>
</dbReference>
<feature type="region of interest" description="Disordered" evidence="1">
    <location>
        <begin position="282"/>
        <end position="341"/>
    </location>
</feature>
<dbReference type="PANTHER" id="PTHR11736:SF14">
    <property type="entry name" value="NSE3 HOMOLOG, SMC5-SMC6 COMPLEX COMPONENT"/>
    <property type="match status" value="1"/>
</dbReference>
<dbReference type="InterPro" id="IPR041898">
    <property type="entry name" value="MAGE_WH1"/>
</dbReference>
<dbReference type="AlphaFoldDB" id="A0AAI9EBJ0"/>
<proteinExistence type="predicted"/>
<dbReference type="Gene3D" id="1.10.10.1210">
    <property type="entry name" value="MAGE homology domain, winged helix WH2 motif"/>
    <property type="match status" value="1"/>
</dbReference>
<dbReference type="InterPro" id="IPR041899">
    <property type="entry name" value="MAGE_WH2"/>
</dbReference>
<feature type="compositionally biased region" description="Acidic residues" evidence="1">
    <location>
        <begin position="323"/>
        <end position="341"/>
    </location>
</feature>
<organism evidence="3 4">
    <name type="scientific">Lecanosticta acicola</name>
    <dbReference type="NCBI Taxonomy" id="111012"/>
    <lineage>
        <taxon>Eukaryota</taxon>
        <taxon>Fungi</taxon>
        <taxon>Dikarya</taxon>
        <taxon>Ascomycota</taxon>
        <taxon>Pezizomycotina</taxon>
        <taxon>Dothideomycetes</taxon>
        <taxon>Dothideomycetidae</taxon>
        <taxon>Mycosphaerellales</taxon>
        <taxon>Mycosphaerellaceae</taxon>
        <taxon>Lecanosticta</taxon>
    </lineage>
</organism>
<dbReference type="GO" id="GO:0005634">
    <property type="term" value="C:nucleus"/>
    <property type="evidence" value="ECO:0007669"/>
    <property type="project" value="TreeGrafter"/>
</dbReference>
<accession>A0AAI9EBJ0</accession>
<evidence type="ECO:0000313" key="3">
    <source>
        <dbReference type="EMBL" id="CAK4028893.1"/>
    </source>
</evidence>
<keyword evidence="4" id="KW-1185">Reference proteome</keyword>
<protein>
    <submittedName>
        <fullName evidence="3">Mage family</fullName>
    </submittedName>
</protein>